<evidence type="ECO:0000256" key="5">
    <source>
        <dbReference type="ARBA" id="ARBA00023136"/>
    </source>
</evidence>
<evidence type="ECO:0000313" key="7">
    <source>
        <dbReference type="EMBL" id="KAK5086885.1"/>
    </source>
</evidence>
<dbReference type="GO" id="GO:0005886">
    <property type="term" value="C:plasma membrane"/>
    <property type="evidence" value="ECO:0007669"/>
    <property type="project" value="TreeGrafter"/>
</dbReference>
<dbReference type="InterPro" id="IPR051633">
    <property type="entry name" value="AceTr"/>
</dbReference>
<dbReference type="PANTHER" id="PTHR31123">
    <property type="entry name" value="ACCUMULATION OF DYADS PROTEIN 2-RELATED"/>
    <property type="match status" value="1"/>
</dbReference>
<protein>
    <recommendedName>
        <fullName evidence="9">GPR1/FUN34/YaaH-class plasma membrane protein</fullName>
    </recommendedName>
</protein>
<evidence type="ECO:0000256" key="3">
    <source>
        <dbReference type="ARBA" id="ARBA00022692"/>
    </source>
</evidence>
<keyword evidence="5 6" id="KW-0472">Membrane</keyword>
<proteinExistence type="inferred from homology"/>
<feature type="transmembrane region" description="Helical" evidence="6">
    <location>
        <begin position="63"/>
        <end position="83"/>
    </location>
</feature>
<dbReference type="AlphaFoldDB" id="A0AAN7T165"/>
<feature type="transmembrane region" description="Helical" evidence="6">
    <location>
        <begin position="226"/>
        <end position="251"/>
    </location>
</feature>
<comment type="similarity">
    <text evidence="2">Belongs to the acetate uptake transporter (AceTr) (TC 2.A.96) family.</text>
</comment>
<feature type="transmembrane region" description="Helical" evidence="6">
    <location>
        <begin position="89"/>
        <end position="110"/>
    </location>
</feature>
<sequence length="278" mass="29434">MSDSSDDHNLEKGGTDVRHEDMLKRVRTAGSVTISPEIFESMFLAPKTQVAGSLRVTFGNPTGIAIAGFLLCTTPLSMELLGWRGAGGLGAATVGAYFFLGGLMLTLGGIGEWILGNTFPAIVFTSFGGYWFTFGATLVPGYAAYASYATDPANPASGMNPTFFASFAFFLVAMCMLCCVYCVAALRTNIAFFLIFLMLIPCFGCLAAAFFALADGNTAGAVVYQHVGAALLLAVTIVGWWIFIALVLLAVDFPFLIPLGDLSTHIKGFSDRQKAKSG</sequence>
<dbReference type="PANTHER" id="PTHR31123:SF4">
    <property type="entry name" value="PROTEIN ALCS"/>
    <property type="match status" value="1"/>
</dbReference>
<dbReference type="Pfam" id="PF01184">
    <property type="entry name" value="Gpr1_Fun34_YaaH"/>
    <property type="match status" value="1"/>
</dbReference>
<dbReference type="InterPro" id="IPR000791">
    <property type="entry name" value="Gpr1/Fun34/SatP-like"/>
</dbReference>
<accession>A0AAN7T165</accession>
<dbReference type="Proteomes" id="UP001309876">
    <property type="component" value="Unassembled WGS sequence"/>
</dbReference>
<keyword evidence="4 6" id="KW-1133">Transmembrane helix</keyword>
<feature type="transmembrane region" description="Helical" evidence="6">
    <location>
        <begin position="191"/>
        <end position="214"/>
    </location>
</feature>
<comment type="caution">
    <text evidence="7">The sequence shown here is derived from an EMBL/GenBank/DDBJ whole genome shotgun (WGS) entry which is preliminary data.</text>
</comment>
<evidence type="ECO:0000256" key="4">
    <source>
        <dbReference type="ARBA" id="ARBA00022989"/>
    </source>
</evidence>
<evidence type="ECO:0000313" key="8">
    <source>
        <dbReference type="Proteomes" id="UP001309876"/>
    </source>
</evidence>
<feature type="transmembrane region" description="Helical" evidence="6">
    <location>
        <begin position="122"/>
        <end position="143"/>
    </location>
</feature>
<gene>
    <name evidence="7" type="ORF">LTR05_004055</name>
</gene>
<keyword evidence="3 6" id="KW-0812">Transmembrane</keyword>
<keyword evidence="8" id="KW-1185">Reference proteome</keyword>
<evidence type="ECO:0008006" key="9">
    <source>
        <dbReference type="Google" id="ProtNLM"/>
    </source>
</evidence>
<organism evidence="7 8">
    <name type="scientific">Lithohypha guttulata</name>
    <dbReference type="NCBI Taxonomy" id="1690604"/>
    <lineage>
        <taxon>Eukaryota</taxon>
        <taxon>Fungi</taxon>
        <taxon>Dikarya</taxon>
        <taxon>Ascomycota</taxon>
        <taxon>Pezizomycotina</taxon>
        <taxon>Eurotiomycetes</taxon>
        <taxon>Chaetothyriomycetidae</taxon>
        <taxon>Chaetothyriales</taxon>
        <taxon>Trichomeriaceae</taxon>
        <taxon>Lithohypha</taxon>
    </lineage>
</organism>
<dbReference type="EMBL" id="JAVRRJ010000003">
    <property type="protein sequence ID" value="KAK5086885.1"/>
    <property type="molecule type" value="Genomic_DNA"/>
</dbReference>
<evidence type="ECO:0000256" key="1">
    <source>
        <dbReference type="ARBA" id="ARBA00004141"/>
    </source>
</evidence>
<reference evidence="7 8" key="1">
    <citation type="submission" date="2023-08" db="EMBL/GenBank/DDBJ databases">
        <title>Black Yeasts Isolated from many extreme environments.</title>
        <authorList>
            <person name="Coleine C."/>
            <person name="Stajich J.E."/>
            <person name="Selbmann L."/>
        </authorList>
    </citation>
    <scope>NUCLEOTIDE SEQUENCE [LARGE SCALE GENOMIC DNA]</scope>
    <source>
        <strain evidence="7 8">CCFEE 5910</strain>
    </source>
</reference>
<evidence type="ECO:0000256" key="2">
    <source>
        <dbReference type="ARBA" id="ARBA00005587"/>
    </source>
</evidence>
<name>A0AAN7T165_9EURO</name>
<dbReference type="GO" id="GO:0015123">
    <property type="term" value="F:acetate transmembrane transporter activity"/>
    <property type="evidence" value="ECO:0007669"/>
    <property type="project" value="TreeGrafter"/>
</dbReference>
<feature type="transmembrane region" description="Helical" evidence="6">
    <location>
        <begin position="163"/>
        <end position="184"/>
    </location>
</feature>
<evidence type="ECO:0000256" key="6">
    <source>
        <dbReference type="SAM" id="Phobius"/>
    </source>
</evidence>
<comment type="subcellular location">
    <subcellularLocation>
        <location evidence="1">Membrane</location>
        <topology evidence="1">Multi-pass membrane protein</topology>
    </subcellularLocation>
</comment>